<dbReference type="GO" id="GO:0070004">
    <property type="term" value="F:cysteine-type exopeptidase activity"/>
    <property type="evidence" value="ECO:0007669"/>
    <property type="project" value="InterPro"/>
</dbReference>
<evidence type="ECO:0000313" key="3">
    <source>
        <dbReference type="Proteomes" id="UP001209878"/>
    </source>
</evidence>
<name>A0AAD9IQY5_RIDPI</name>
<organism evidence="2 3">
    <name type="scientific">Ridgeia piscesae</name>
    <name type="common">Tubeworm</name>
    <dbReference type="NCBI Taxonomy" id="27915"/>
    <lineage>
        <taxon>Eukaryota</taxon>
        <taxon>Metazoa</taxon>
        <taxon>Spiralia</taxon>
        <taxon>Lophotrochozoa</taxon>
        <taxon>Annelida</taxon>
        <taxon>Polychaeta</taxon>
        <taxon>Sedentaria</taxon>
        <taxon>Canalipalpata</taxon>
        <taxon>Sabellida</taxon>
        <taxon>Siboglinidae</taxon>
        <taxon>Ridgeia</taxon>
    </lineage>
</organism>
<gene>
    <name evidence="2" type="ORF">NP493_7202g00002</name>
</gene>
<dbReference type="EMBL" id="JAODUO010007200">
    <property type="protein sequence ID" value="KAK2138748.1"/>
    <property type="molecule type" value="Genomic_DNA"/>
</dbReference>
<comment type="caution">
    <text evidence="2">The sequence shown here is derived from an EMBL/GenBank/DDBJ whole genome shotgun (WGS) entry which is preliminary data.</text>
</comment>
<dbReference type="AlphaFoldDB" id="A0AAD9IQY5"/>
<proteinExistence type="inferred from homology"/>
<dbReference type="GO" id="GO:0016805">
    <property type="term" value="F:dipeptidase activity"/>
    <property type="evidence" value="ECO:0007669"/>
    <property type="project" value="InterPro"/>
</dbReference>
<evidence type="ECO:0000313" key="2">
    <source>
        <dbReference type="EMBL" id="KAK2138748.1"/>
    </source>
</evidence>
<accession>A0AAD9IQY5</accession>
<sequence>MLIPLSLVGKKTSLLSPFVCGSLTPCCLLPSRLGLERAETAQQGMDIITALLDAHGQGGPRTPHPSSPPGGWGSSSFMICDGCEAWVLETAGGSHWAAERVTSEGLVVTDDGEFDFAKAYLEVLKRQELAPSTVQQLLLLRESRANCLASHWFTATPNPSRSMFKPFLFCDGSTIGEKTVSPNFGDSDPVKCKPRFQTSVDRRHALYVAHEKLRSMLGKGDSKAKALLAQMHEMEVFCISDVNEVSGCVDSASSARVSDIFKHMVDLEMNFYSTLST</sequence>
<protein>
    <recommendedName>
        <fullName evidence="4">Secernin-2</fullName>
    </recommendedName>
</protein>
<dbReference type="Pfam" id="PF03577">
    <property type="entry name" value="Peptidase_C69"/>
    <property type="match status" value="1"/>
</dbReference>
<reference evidence="2" key="1">
    <citation type="journal article" date="2023" name="Mol. Biol. Evol.">
        <title>Third-Generation Sequencing Reveals the Adaptive Role of the Epigenome in Three Deep-Sea Polychaetes.</title>
        <authorList>
            <person name="Perez M."/>
            <person name="Aroh O."/>
            <person name="Sun Y."/>
            <person name="Lan Y."/>
            <person name="Juniper S.K."/>
            <person name="Young C.R."/>
            <person name="Angers B."/>
            <person name="Qian P.Y."/>
        </authorList>
    </citation>
    <scope>NUCLEOTIDE SEQUENCE</scope>
    <source>
        <strain evidence="2">R07B-5</strain>
    </source>
</reference>
<evidence type="ECO:0008006" key="4">
    <source>
        <dbReference type="Google" id="ProtNLM"/>
    </source>
</evidence>
<evidence type="ECO:0000256" key="1">
    <source>
        <dbReference type="ARBA" id="ARBA00005705"/>
    </source>
</evidence>
<dbReference type="GO" id="GO:0006508">
    <property type="term" value="P:proteolysis"/>
    <property type="evidence" value="ECO:0007669"/>
    <property type="project" value="InterPro"/>
</dbReference>
<dbReference type="PANTHER" id="PTHR12994:SF17">
    <property type="entry name" value="LD30995P"/>
    <property type="match status" value="1"/>
</dbReference>
<dbReference type="PANTHER" id="PTHR12994">
    <property type="entry name" value="SECERNIN"/>
    <property type="match status" value="1"/>
</dbReference>
<dbReference type="Proteomes" id="UP001209878">
    <property type="component" value="Unassembled WGS sequence"/>
</dbReference>
<dbReference type="InterPro" id="IPR005322">
    <property type="entry name" value="Peptidase_C69"/>
</dbReference>
<comment type="similarity">
    <text evidence="1">Belongs to the peptidase C69 family. Secernin subfamily.</text>
</comment>
<keyword evidence="3" id="KW-1185">Reference proteome</keyword>